<protein>
    <submittedName>
        <fullName evidence="2">Uncharacterized protein</fullName>
    </submittedName>
</protein>
<evidence type="ECO:0000313" key="3">
    <source>
        <dbReference type="Proteomes" id="UP000433876"/>
    </source>
</evidence>
<dbReference type="EMBL" id="NMPR01000065">
    <property type="protein sequence ID" value="KAA8631959.1"/>
    <property type="molecule type" value="Genomic_DNA"/>
</dbReference>
<accession>A0A8S8ZRB6</accession>
<proteinExistence type="predicted"/>
<comment type="caution">
    <text evidence="2">The sequence shown here is derived from an EMBL/GenBank/DDBJ whole genome shotgun (WGS) entry which is preliminary data.</text>
</comment>
<evidence type="ECO:0000313" key="2">
    <source>
        <dbReference type="EMBL" id="KAA8631959.1"/>
    </source>
</evidence>
<organism evidence="2 3">
    <name type="scientific">Sordaria macrospora</name>
    <dbReference type="NCBI Taxonomy" id="5147"/>
    <lineage>
        <taxon>Eukaryota</taxon>
        <taxon>Fungi</taxon>
        <taxon>Dikarya</taxon>
        <taxon>Ascomycota</taxon>
        <taxon>Pezizomycotina</taxon>
        <taxon>Sordariomycetes</taxon>
        <taxon>Sordariomycetidae</taxon>
        <taxon>Sordariales</taxon>
        <taxon>Sordariaceae</taxon>
        <taxon>Sordaria</taxon>
    </lineage>
</organism>
<dbReference type="VEuPathDB" id="FungiDB:SMAC_07959"/>
<reference evidence="2 3" key="1">
    <citation type="submission" date="2017-07" db="EMBL/GenBank/DDBJ databases">
        <title>Genome sequence of the Sordaria macrospora wild type strain R19027.</title>
        <authorList>
            <person name="Nowrousian M."/>
            <person name="Teichert I."/>
            <person name="Kueck U."/>
        </authorList>
    </citation>
    <scope>NUCLEOTIDE SEQUENCE [LARGE SCALE GENOMIC DNA]</scope>
    <source>
        <strain evidence="2 3">R19027</strain>
        <tissue evidence="2">Mycelium</tissue>
    </source>
</reference>
<dbReference type="AlphaFoldDB" id="A0A8S8ZRB6"/>
<feature type="region of interest" description="Disordered" evidence="1">
    <location>
        <begin position="186"/>
        <end position="250"/>
    </location>
</feature>
<feature type="compositionally biased region" description="Pro residues" evidence="1">
    <location>
        <begin position="186"/>
        <end position="197"/>
    </location>
</feature>
<sequence length="436" mass="47377">MSPQELRVPRTPQIRNDEEFENFLSRIQATETWRYISGLARFEFMVPNLSHQLVALFEQPRRRDLPPAWKNRLAVEKLSFAVKNLVIYFLTGDDVPGGSYLCSLLGANCLEQSITVAPAMESVAMGSMLIQKAGAFPLCVLFTESSGTRKCCNGVYRNSNSAMMPPVWLPPASAPVNPPMLPSAAPPAIPPTLPPPSSLGRGLPQMLPSASSPACPPRGNLRPPFSQPLAHRYTPSYSPPPAQAHSSTPAPAAFIKAESPELPTVFGEAASRQPVQEAPAQQESALGFLTGTWEERREPLYRQGPGNISISYAHPAGWLQDHEGHLLPTGINGISSLVVNLDNPFTPTRLPSDSRSLVCTVHEGTLEVIMDGAPVFNIGCGSQWTVGARQACRVRNVRVGAKAVLYIVGISSQRGVDWALSLVMREFLRNSCRQGR</sequence>
<gene>
    <name evidence="2" type="ORF">SMACR_07959</name>
</gene>
<name>A0A8S8ZRB6_SORMA</name>
<evidence type="ECO:0000256" key="1">
    <source>
        <dbReference type="SAM" id="MobiDB-lite"/>
    </source>
</evidence>
<dbReference type="Proteomes" id="UP000433876">
    <property type="component" value="Unassembled WGS sequence"/>
</dbReference>